<gene>
    <name evidence="3" type="ORF">ET996_10635</name>
</gene>
<proteinExistence type="predicted"/>
<reference evidence="3 4" key="1">
    <citation type="submission" date="2019-01" db="EMBL/GenBank/DDBJ databases">
        <title>Lactibacter flavus gen. nov., sp. nov., a novel bacterium of the family Propionibacteriaceae isolated from raw milk and dairy products.</title>
        <authorList>
            <person name="Huptas C."/>
            <person name="Wenning M."/>
            <person name="Breitenwieser F."/>
            <person name="Doll E."/>
            <person name="Von Neubeck M."/>
            <person name="Busse H.-J."/>
            <person name="Scherer S."/>
        </authorList>
    </citation>
    <scope>NUCLEOTIDE SEQUENCE [LARGE SCALE GENOMIC DNA]</scope>
    <source>
        <strain evidence="3 4">DSM 22130</strain>
    </source>
</reference>
<dbReference type="Proteomes" id="UP000291933">
    <property type="component" value="Unassembled WGS sequence"/>
</dbReference>
<sequence>MRARAAAAAAGPRRPPSSVGNQACRPLSATGGGVRHGVRHQGSRCHNGRVTNLSDADADAARIARRYPPARTPRWLWLPVAIVAGSLLVVWTVWSGLHHANPPAAAHIVSFKVVSDTQIDALVTVQRTDVRSRVECQASSQAISYDTVGQLPFTWEPNGEELQTDWISVKTFKKPVTVQIDWCKVVG</sequence>
<accession>A0A4Q9KKQ8</accession>
<feature type="region of interest" description="Disordered" evidence="1">
    <location>
        <begin position="1"/>
        <end position="47"/>
    </location>
</feature>
<dbReference type="Pfam" id="PF14155">
    <property type="entry name" value="DUF4307"/>
    <property type="match status" value="1"/>
</dbReference>
<keyword evidence="2" id="KW-0472">Membrane</keyword>
<protein>
    <submittedName>
        <fullName evidence="3">DUF4307 domain-containing protein</fullName>
    </submittedName>
</protein>
<keyword evidence="2" id="KW-1133">Transmembrane helix</keyword>
<feature type="transmembrane region" description="Helical" evidence="2">
    <location>
        <begin position="75"/>
        <end position="94"/>
    </location>
</feature>
<dbReference type="InterPro" id="IPR025443">
    <property type="entry name" value="DUF4307"/>
</dbReference>
<dbReference type="EMBL" id="SDMR01000013">
    <property type="protein sequence ID" value="TBT94460.1"/>
    <property type="molecule type" value="Genomic_DNA"/>
</dbReference>
<feature type="compositionally biased region" description="Basic residues" evidence="1">
    <location>
        <begin position="36"/>
        <end position="47"/>
    </location>
</feature>
<evidence type="ECO:0000256" key="1">
    <source>
        <dbReference type="SAM" id="MobiDB-lite"/>
    </source>
</evidence>
<dbReference type="OrthoDB" id="3711853at2"/>
<feature type="compositionally biased region" description="Low complexity" evidence="1">
    <location>
        <begin position="1"/>
        <end position="12"/>
    </location>
</feature>
<comment type="caution">
    <text evidence="3">The sequence shown here is derived from an EMBL/GenBank/DDBJ whole genome shotgun (WGS) entry which is preliminary data.</text>
</comment>
<name>A0A4Q9KKQ8_PROTD</name>
<evidence type="ECO:0000256" key="2">
    <source>
        <dbReference type="SAM" id="Phobius"/>
    </source>
</evidence>
<keyword evidence="2" id="KW-0812">Transmembrane</keyword>
<evidence type="ECO:0000313" key="3">
    <source>
        <dbReference type="EMBL" id="TBT94460.1"/>
    </source>
</evidence>
<keyword evidence="4" id="KW-1185">Reference proteome</keyword>
<dbReference type="AlphaFoldDB" id="A0A4Q9KKQ8"/>
<evidence type="ECO:0000313" key="4">
    <source>
        <dbReference type="Proteomes" id="UP000291933"/>
    </source>
</evidence>
<organism evidence="3 4">
    <name type="scientific">Propioniciclava tarda</name>
    <dbReference type="NCBI Taxonomy" id="433330"/>
    <lineage>
        <taxon>Bacteria</taxon>
        <taxon>Bacillati</taxon>
        <taxon>Actinomycetota</taxon>
        <taxon>Actinomycetes</taxon>
        <taxon>Propionibacteriales</taxon>
        <taxon>Propionibacteriaceae</taxon>
        <taxon>Propioniciclava</taxon>
    </lineage>
</organism>